<comment type="caution">
    <text evidence="3">The sequence shown here is derived from an EMBL/GenBank/DDBJ whole genome shotgun (WGS) entry which is preliminary data.</text>
</comment>
<dbReference type="PROSITE" id="PS50089">
    <property type="entry name" value="ZF_RING_2"/>
    <property type="match status" value="1"/>
</dbReference>
<dbReference type="EMBL" id="ML976617">
    <property type="protein sequence ID" value="KAF1843743.1"/>
    <property type="molecule type" value="Genomic_DNA"/>
</dbReference>
<dbReference type="RefSeq" id="XP_040786306.1">
    <property type="nucleotide sequence ID" value="XM_040928956.1"/>
</dbReference>
<keyword evidence="1" id="KW-0479">Metal-binding</keyword>
<keyword evidence="4" id="KW-1185">Reference proteome</keyword>
<keyword evidence="1" id="KW-0863">Zinc-finger</keyword>
<dbReference type="InterPro" id="IPR013083">
    <property type="entry name" value="Znf_RING/FYVE/PHD"/>
</dbReference>
<sequence>MPIPVGTVRHRCRAFERRIAAHQNERNNILIDRALRNADELVQQNRTYAEQLRVVECFTLLNLPPDLIDFIRDHDNLYRAAVRSHRLARTAVSSSNMDVFTRVAHRIVHLGNVYHLKLVHGTRTPAERVKIIGDIQYERVIRECTAALTDEIARILTRLEVLLPNTQIDVELENVGPDHSVDDFGREVLQQIKFFADTDADANDHAVRCCICLDGYDAKTHTGFLVAQCGHIIGKPCLSTWLNSIAKNSNLCPCCRTRLCERRHRRPKPLGHPALSAEQQDLASRLNRALGLMEDTSTLTDVMFADRVVDGQWFEDAMVELNRMLFENGVNLGFMRDGFEGLGWRLWRLDWASEMLLA</sequence>
<proteinExistence type="predicted"/>
<dbReference type="Gene3D" id="3.30.40.10">
    <property type="entry name" value="Zinc/RING finger domain, C3HC4 (zinc finger)"/>
    <property type="match status" value="1"/>
</dbReference>
<organism evidence="3 4">
    <name type="scientific">Cucurbitaria berberidis CBS 394.84</name>
    <dbReference type="NCBI Taxonomy" id="1168544"/>
    <lineage>
        <taxon>Eukaryota</taxon>
        <taxon>Fungi</taxon>
        <taxon>Dikarya</taxon>
        <taxon>Ascomycota</taxon>
        <taxon>Pezizomycotina</taxon>
        <taxon>Dothideomycetes</taxon>
        <taxon>Pleosporomycetidae</taxon>
        <taxon>Pleosporales</taxon>
        <taxon>Pleosporineae</taxon>
        <taxon>Cucurbitariaceae</taxon>
        <taxon>Cucurbitaria</taxon>
    </lineage>
</organism>
<dbReference type="AlphaFoldDB" id="A0A9P4L741"/>
<accession>A0A9P4L741</accession>
<keyword evidence="1" id="KW-0862">Zinc</keyword>
<name>A0A9P4L741_9PLEO</name>
<gene>
    <name evidence="3" type="ORF">K460DRAFT_287338</name>
</gene>
<feature type="domain" description="RING-type" evidence="2">
    <location>
        <begin position="209"/>
        <end position="256"/>
    </location>
</feature>
<evidence type="ECO:0000256" key="1">
    <source>
        <dbReference type="PROSITE-ProRule" id="PRU00175"/>
    </source>
</evidence>
<evidence type="ECO:0000259" key="2">
    <source>
        <dbReference type="PROSITE" id="PS50089"/>
    </source>
</evidence>
<dbReference type="OrthoDB" id="2849579at2759"/>
<reference evidence="3" key="1">
    <citation type="submission" date="2020-01" db="EMBL/GenBank/DDBJ databases">
        <authorList>
            <consortium name="DOE Joint Genome Institute"/>
            <person name="Haridas S."/>
            <person name="Albert R."/>
            <person name="Binder M."/>
            <person name="Bloem J."/>
            <person name="Labutti K."/>
            <person name="Salamov A."/>
            <person name="Andreopoulos B."/>
            <person name="Baker S.E."/>
            <person name="Barry K."/>
            <person name="Bills G."/>
            <person name="Bluhm B.H."/>
            <person name="Cannon C."/>
            <person name="Castanera R."/>
            <person name="Culley D.E."/>
            <person name="Daum C."/>
            <person name="Ezra D."/>
            <person name="Gonzalez J.B."/>
            <person name="Henrissat B."/>
            <person name="Kuo A."/>
            <person name="Liang C."/>
            <person name="Lipzen A."/>
            <person name="Lutzoni F."/>
            <person name="Magnuson J."/>
            <person name="Mondo S."/>
            <person name="Nolan M."/>
            <person name="Ohm R."/>
            <person name="Pangilinan J."/>
            <person name="Park H.-J."/>
            <person name="Ramirez L."/>
            <person name="Alfaro M."/>
            <person name="Sun H."/>
            <person name="Tritt A."/>
            <person name="Yoshinaga Y."/>
            <person name="Zwiers L.-H."/>
            <person name="Turgeon B.G."/>
            <person name="Goodwin S.B."/>
            <person name="Spatafora J.W."/>
            <person name="Crous P.W."/>
            <person name="Grigoriev I.V."/>
        </authorList>
    </citation>
    <scope>NUCLEOTIDE SEQUENCE</scope>
    <source>
        <strain evidence="3">CBS 394.84</strain>
    </source>
</reference>
<dbReference type="SUPFAM" id="SSF57850">
    <property type="entry name" value="RING/U-box"/>
    <property type="match status" value="1"/>
</dbReference>
<dbReference type="Pfam" id="PF13639">
    <property type="entry name" value="zf-RING_2"/>
    <property type="match status" value="1"/>
</dbReference>
<dbReference type="GeneID" id="63846208"/>
<evidence type="ECO:0000313" key="3">
    <source>
        <dbReference type="EMBL" id="KAF1843743.1"/>
    </source>
</evidence>
<dbReference type="GO" id="GO:0008270">
    <property type="term" value="F:zinc ion binding"/>
    <property type="evidence" value="ECO:0007669"/>
    <property type="project" value="UniProtKB-KW"/>
</dbReference>
<evidence type="ECO:0000313" key="4">
    <source>
        <dbReference type="Proteomes" id="UP000800039"/>
    </source>
</evidence>
<protein>
    <recommendedName>
        <fullName evidence="2">RING-type domain-containing protein</fullName>
    </recommendedName>
</protein>
<dbReference type="Proteomes" id="UP000800039">
    <property type="component" value="Unassembled WGS sequence"/>
</dbReference>
<dbReference type="InterPro" id="IPR001841">
    <property type="entry name" value="Znf_RING"/>
</dbReference>